<dbReference type="PANTHER" id="PTHR38792:SF3">
    <property type="entry name" value="BNR_ASP-BOX REPEAT DOMAIN PROTEIN (AFU_ORTHOLOGUE AFUA_7G06430)-RELATED"/>
    <property type="match status" value="1"/>
</dbReference>
<accession>A0AAV9G361</accession>
<proteinExistence type="predicted"/>
<feature type="chain" id="PRO_5043742989" description="Glycoside Hydrolase Family 93" evidence="1">
    <location>
        <begin position="19"/>
        <end position="420"/>
    </location>
</feature>
<dbReference type="SUPFAM" id="SSF50939">
    <property type="entry name" value="Sialidases"/>
    <property type="match status" value="1"/>
</dbReference>
<gene>
    <name evidence="2" type="ORF">QBC34DRAFT_444113</name>
</gene>
<dbReference type="EMBL" id="MU866014">
    <property type="protein sequence ID" value="KAK4442500.1"/>
    <property type="molecule type" value="Genomic_DNA"/>
</dbReference>
<sequence>MMKLLKLVLAASAVLAAADPISRRLLVSTTNPIRARTAQDSGDVPDLHPAGDPTVIADHGEYLSATTYQNRENSTGVLVVYRVRDEAEDTTKIAAAVTMDRGELWKDHGEVHVEEDAQQDLRWPTAVQFPSGKILVAYWQQTTDPGDGSKEDLIITDRIAFSSSTDYGYTWDDLDPVERKHDGDDGEPENLDLFSPYLWLSRDGTVQLYYAEGKRGDVLTRSISMMWSDDEGESWKPRDDDSHIVAHDKKALNDRPRVLGWGDDVFCVFDSQETHPGSDGGTFFNTASANIVKSSDNGNTWEDAQELITATDDRSVGYPHLVNVNGTLILTAMTNLAYGEDGYGDKSMNVADLSLHISGDAGQTWVEHTADGDVAALERDITNPFVHFLGAEKGEPNEVLLLWTALGDDKTAMSAKYELR</sequence>
<dbReference type="Gene3D" id="2.120.10.10">
    <property type="match status" value="2"/>
</dbReference>
<feature type="signal peptide" evidence="1">
    <location>
        <begin position="1"/>
        <end position="18"/>
    </location>
</feature>
<evidence type="ECO:0000313" key="2">
    <source>
        <dbReference type="EMBL" id="KAK4442500.1"/>
    </source>
</evidence>
<evidence type="ECO:0008006" key="4">
    <source>
        <dbReference type="Google" id="ProtNLM"/>
    </source>
</evidence>
<dbReference type="AlphaFoldDB" id="A0AAV9G361"/>
<keyword evidence="3" id="KW-1185">Reference proteome</keyword>
<dbReference type="Proteomes" id="UP001321760">
    <property type="component" value="Unassembled WGS sequence"/>
</dbReference>
<dbReference type="CDD" id="cd15482">
    <property type="entry name" value="Sialidase_non-viral"/>
    <property type="match status" value="1"/>
</dbReference>
<organism evidence="2 3">
    <name type="scientific">Podospora aff. communis PSN243</name>
    <dbReference type="NCBI Taxonomy" id="3040156"/>
    <lineage>
        <taxon>Eukaryota</taxon>
        <taxon>Fungi</taxon>
        <taxon>Dikarya</taxon>
        <taxon>Ascomycota</taxon>
        <taxon>Pezizomycotina</taxon>
        <taxon>Sordariomycetes</taxon>
        <taxon>Sordariomycetidae</taxon>
        <taxon>Sordariales</taxon>
        <taxon>Podosporaceae</taxon>
        <taxon>Podospora</taxon>
    </lineage>
</organism>
<dbReference type="InterPro" id="IPR036278">
    <property type="entry name" value="Sialidase_sf"/>
</dbReference>
<keyword evidence="1" id="KW-0732">Signal</keyword>
<evidence type="ECO:0000313" key="3">
    <source>
        <dbReference type="Proteomes" id="UP001321760"/>
    </source>
</evidence>
<reference evidence="2" key="1">
    <citation type="journal article" date="2023" name="Mol. Phylogenet. Evol.">
        <title>Genome-scale phylogeny and comparative genomics of the fungal order Sordariales.</title>
        <authorList>
            <person name="Hensen N."/>
            <person name="Bonometti L."/>
            <person name="Westerberg I."/>
            <person name="Brannstrom I.O."/>
            <person name="Guillou S."/>
            <person name="Cros-Aarteil S."/>
            <person name="Calhoun S."/>
            <person name="Haridas S."/>
            <person name="Kuo A."/>
            <person name="Mondo S."/>
            <person name="Pangilinan J."/>
            <person name="Riley R."/>
            <person name="LaButti K."/>
            <person name="Andreopoulos B."/>
            <person name="Lipzen A."/>
            <person name="Chen C."/>
            <person name="Yan M."/>
            <person name="Daum C."/>
            <person name="Ng V."/>
            <person name="Clum A."/>
            <person name="Steindorff A."/>
            <person name="Ohm R.A."/>
            <person name="Martin F."/>
            <person name="Silar P."/>
            <person name="Natvig D.O."/>
            <person name="Lalanne C."/>
            <person name="Gautier V."/>
            <person name="Ament-Velasquez S.L."/>
            <person name="Kruys A."/>
            <person name="Hutchinson M.I."/>
            <person name="Powell A.J."/>
            <person name="Barry K."/>
            <person name="Miller A.N."/>
            <person name="Grigoriev I.V."/>
            <person name="Debuchy R."/>
            <person name="Gladieux P."/>
            <person name="Hiltunen Thoren M."/>
            <person name="Johannesson H."/>
        </authorList>
    </citation>
    <scope>NUCLEOTIDE SEQUENCE</scope>
    <source>
        <strain evidence="2">PSN243</strain>
    </source>
</reference>
<name>A0AAV9G361_9PEZI</name>
<reference evidence="2" key="2">
    <citation type="submission" date="2023-05" db="EMBL/GenBank/DDBJ databases">
        <authorList>
            <consortium name="Lawrence Berkeley National Laboratory"/>
            <person name="Steindorff A."/>
            <person name="Hensen N."/>
            <person name="Bonometti L."/>
            <person name="Westerberg I."/>
            <person name="Brannstrom I.O."/>
            <person name="Guillou S."/>
            <person name="Cros-Aarteil S."/>
            <person name="Calhoun S."/>
            <person name="Haridas S."/>
            <person name="Kuo A."/>
            <person name="Mondo S."/>
            <person name="Pangilinan J."/>
            <person name="Riley R."/>
            <person name="Labutti K."/>
            <person name="Andreopoulos B."/>
            <person name="Lipzen A."/>
            <person name="Chen C."/>
            <person name="Yanf M."/>
            <person name="Daum C."/>
            <person name="Ng V."/>
            <person name="Clum A."/>
            <person name="Ohm R."/>
            <person name="Martin F."/>
            <person name="Silar P."/>
            <person name="Natvig D."/>
            <person name="Lalanne C."/>
            <person name="Gautier V."/>
            <person name="Ament-Velasquez S.L."/>
            <person name="Kruys A."/>
            <person name="Hutchinson M.I."/>
            <person name="Powell A.J."/>
            <person name="Barry K."/>
            <person name="Miller A.N."/>
            <person name="Grigoriev I.V."/>
            <person name="Debuchy R."/>
            <person name="Gladieux P."/>
            <person name="Thoren M.H."/>
            <person name="Johannesson H."/>
        </authorList>
    </citation>
    <scope>NUCLEOTIDE SEQUENCE</scope>
    <source>
        <strain evidence="2">PSN243</strain>
    </source>
</reference>
<evidence type="ECO:0000256" key="1">
    <source>
        <dbReference type="SAM" id="SignalP"/>
    </source>
</evidence>
<comment type="caution">
    <text evidence="2">The sequence shown here is derived from an EMBL/GenBank/DDBJ whole genome shotgun (WGS) entry which is preliminary data.</text>
</comment>
<dbReference type="PANTHER" id="PTHR38792">
    <property type="entry name" value="BNR/ASP-BOX REPEAT DOMAIN PROTEIN (AFU_ORTHOLOGUE AFUA_7G06430)-RELATED"/>
    <property type="match status" value="1"/>
</dbReference>
<protein>
    <recommendedName>
        <fullName evidence="4">Glycoside Hydrolase Family 93</fullName>
    </recommendedName>
</protein>